<evidence type="ECO:0000256" key="1">
    <source>
        <dbReference type="ARBA" id="ARBA00008720"/>
    </source>
</evidence>
<reference evidence="3" key="1">
    <citation type="journal article" date="2013" name="Environ. Microbiol.">
        <title>Microbiota from the distal guts of lean and obese adolescents exhibit partial functional redundancy besides clear differences in community structure.</title>
        <authorList>
            <person name="Ferrer M."/>
            <person name="Ruiz A."/>
            <person name="Lanza F."/>
            <person name="Haange S.B."/>
            <person name="Oberbach A."/>
            <person name="Till H."/>
            <person name="Bargiela R."/>
            <person name="Campoy C."/>
            <person name="Segura M.T."/>
            <person name="Richter M."/>
            <person name="von Bergen M."/>
            <person name="Seifert J."/>
            <person name="Suarez A."/>
        </authorList>
    </citation>
    <scope>NUCLEOTIDE SEQUENCE</scope>
</reference>
<dbReference type="PANTHER" id="PTHR40083">
    <property type="entry name" value="UPF0122 PROTEIN CBO2450/CLC_2298"/>
    <property type="match status" value="1"/>
</dbReference>
<dbReference type="InterPro" id="IPR036388">
    <property type="entry name" value="WH-like_DNA-bd_sf"/>
</dbReference>
<evidence type="ECO:0000256" key="2">
    <source>
        <dbReference type="ARBA" id="ARBA00024764"/>
    </source>
</evidence>
<protein>
    <submittedName>
        <fullName evidence="3">Putative helix-turn-helix protein, YlxM/p13-like protein</fullName>
    </submittedName>
</protein>
<name>K1S224_9ZZZZ</name>
<dbReference type="AlphaFoldDB" id="K1S224"/>
<dbReference type="PANTHER" id="PTHR40083:SF1">
    <property type="entry name" value="UPF0122 PROTEIN YLXM"/>
    <property type="match status" value="1"/>
</dbReference>
<feature type="non-terminal residue" evidence="3">
    <location>
        <position position="1"/>
    </location>
</feature>
<dbReference type="HAMAP" id="MF_00245">
    <property type="entry name" value="UPF0122"/>
    <property type="match status" value="1"/>
</dbReference>
<dbReference type="InterPro" id="IPR013324">
    <property type="entry name" value="RNA_pol_sigma_r3/r4-like"/>
</dbReference>
<proteinExistence type="inferred from homology"/>
<organism evidence="3">
    <name type="scientific">human gut metagenome</name>
    <dbReference type="NCBI Taxonomy" id="408170"/>
    <lineage>
        <taxon>unclassified sequences</taxon>
        <taxon>metagenomes</taxon>
        <taxon>organismal metagenomes</taxon>
    </lineage>
</organism>
<comment type="function">
    <text evidence="2">Might take part in the signal recognition particle (SRP) pathway. This is inferred from the conservation of its genetic proximity to ftsY/ffh. May be a regulatory protein.</text>
</comment>
<dbReference type="EMBL" id="AJWZ01010679">
    <property type="protein sequence ID" value="EKC47765.1"/>
    <property type="molecule type" value="Genomic_DNA"/>
</dbReference>
<evidence type="ECO:0000313" key="3">
    <source>
        <dbReference type="EMBL" id="EKC47765.1"/>
    </source>
</evidence>
<dbReference type="SUPFAM" id="SSF88659">
    <property type="entry name" value="Sigma3 and sigma4 domains of RNA polymerase sigma factors"/>
    <property type="match status" value="1"/>
</dbReference>
<gene>
    <name evidence="3" type="ORF">OBE_15535</name>
</gene>
<dbReference type="Gene3D" id="1.10.10.10">
    <property type="entry name" value="Winged helix-like DNA-binding domain superfamily/Winged helix DNA-binding domain"/>
    <property type="match status" value="1"/>
</dbReference>
<accession>K1S224</accession>
<sequence>FLYLGSDNVEEKVKLSMLCQIYGKMLTKKQYEIINDYCNNDLSLSEIAENNSITRQAVRDIIMKGEKKLFELEEKLAFMEKTMIQEKQIQEILTELSKIENTSSDKKIAKILNHISKELSCLV</sequence>
<dbReference type="Pfam" id="PF04297">
    <property type="entry name" value="UPF0122"/>
    <property type="match status" value="1"/>
</dbReference>
<comment type="caution">
    <text evidence="3">The sequence shown here is derived from an EMBL/GenBank/DDBJ whole genome shotgun (WGS) entry which is preliminary data.</text>
</comment>
<dbReference type="InterPro" id="IPR007394">
    <property type="entry name" value="UPF0122"/>
</dbReference>
<comment type="similarity">
    <text evidence="1">Belongs to the UPF0122 family.</text>
</comment>